<dbReference type="AlphaFoldDB" id="A0A835VBZ7"/>
<reference evidence="2 3" key="1">
    <citation type="journal article" date="2020" name="Nat. Food">
        <title>A phased Vanilla planifolia genome enables genetic improvement of flavour and production.</title>
        <authorList>
            <person name="Hasing T."/>
            <person name="Tang H."/>
            <person name="Brym M."/>
            <person name="Khazi F."/>
            <person name="Huang T."/>
            <person name="Chambers A.H."/>
        </authorList>
    </citation>
    <scope>NUCLEOTIDE SEQUENCE [LARGE SCALE GENOMIC DNA]</scope>
    <source>
        <tissue evidence="2">Leaf</tissue>
    </source>
</reference>
<feature type="region of interest" description="Disordered" evidence="1">
    <location>
        <begin position="23"/>
        <end position="56"/>
    </location>
</feature>
<protein>
    <submittedName>
        <fullName evidence="2">Uncharacterized protein</fullName>
    </submittedName>
</protein>
<dbReference type="EMBL" id="JADCNL010000002">
    <property type="protein sequence ID" value="KAG0493132.1"/>
    <property type="molecule type" value="Genomic_DNA"/>
</dbReference>
<dbReference type="OrthoDB" id="1925408at2759"/>
<evidence type="ECO:0000313" key="2">
    <source>
        <dbReference type="EMBL" id="KAG0493132.1"/>
    </source>
</evidence>
<name>A0A835VBZ7_VANPL</name>
<dbReference type="Proteomes" id="UP000636800">
    <property type="component" value="Chromosome 2"/>
</dbReference>
<evidence type="ECO:0000313" key="3">
    <source>
        <dbReference type="Proteomes" id="UP000636800"/>
    </source>
</evidence>
<proteinExistence type="predicted"/>
<accession>A0A835VBZ7</accession>
<gene>
    <name evidence="2" type="ORF">HPP92_006530</name>
</gene>
<sequence length="89" mass="10138">MMGLELINQRSKHVLKEEALNHVDGDRITPGQHTIGDEIDAATKHEEPRYSNTTEGGSEVEVVVDYKRKYDIIGCMDVDLDEHDEEEIE</sequence>
<keyword evidence="3" id="KW-1185">Reference proteome</keyword>
<evidence type="ECO:0000256" key="1">
    <source>
        <dbReference type="SAM" id="MobiDB-lite"/>
    </source>
</evidence>
<organism evidence="2 3">
    <name type="scientific">Vanilla planifolia</name>
    <name type="common">Vanilla</name>
    <dbReference type="NCBI Taxonomy" id="51239"/>
    <lineage>
        <taxon>Eukaryota</taxon>
        <taxon>Viridiplantae</taxon>
        <taxon>Streptophyta</taxon>
        <taxon>Embryophyta</taxon>
        <taxon>Tracheophyta</taxon>
        <taxon>Spermatophyta</taxon>
        <taxon>Magnoliopsida</taxon>
        <taxon>Liliopsida</taxon>
        <taxon>Asparagales</taxon>
        <taxon>Orchidaceae</taxon>
        <taxon>Vanilloideae</taxon>
        <taxon>Vanilleae</taxon>
        <taxon>Vanilla</taxon>
    </lineage>
</organism>
<comment type="caution">
    <text evidence="2">The sequence shown here is derived from an EMBL/GenBank/DDBJ whole genome shotgun (WGS) entry which is preliminary data.</text>
</comment>